<dbReference type="InterPro" id="IPR015854">
    <property type="entry name" value="ABC_transpr_LolD-like"/>
</dbReference>
<dbReference type="FunFam" id="3.40.50.300:FF:000032">
    <property type="entry name" value="Export ABC transporter ATP-binding protein"/>
    <property type="match status" value="1"/>
</dbReference>
<accession>A0A0P4R3Y6</accession>
<evidence type="ECO:0000259" key="4">
    <source>
        <dbReference type="PROSITE" id="PS50893"/>
    </source>
</evidence>
<evidence type="ECO:0000256" key="2">
    <source>
        <dbReference type="ARBA" id="ARBA00022741"/>
    </source>
</evidence>
<evidence type="ECO:0000313" key="6">
    <source>
        <dbReference type="Proteomes" id="UP000048965"/>
    </source>
</evidence>
<organism evidence="5 6">
    <name type="scientific">Streptomyces lydicamycinicus</name>
    <dbReference type="NCBI Taxonomy" id="1546107"/>
    <lineage>
        <taxon>Bacteria</taxon>
        <taxon>Bacillati</taxon>
        <taxon>Actinomycetota</taxon>
        <taxon>Actinomycetes</taxon>
        <taxon>Kitasatosporales</taxon>
        <taxon>Streptomycetaceae</taxon>
        <taxon>Streptomyces</taxon>
    </lineage>
</organism>
<dbReference type="Pfam" id="PF00005">
    <property type="entry name" value="ABC_tran"/>
    <property type="match status" value="1"/>
</dbReference>
<protein>
    <submittedName>
        <fullName evidence="5">Putative ABC transporter ATP-binding protein</fullName>
    </submittedName>
</protein>
<keyword evidence="2" id="KW-0547">Nucleotide-binding</keyword>
<dbReference type="PROSITE" id="PS00211">
    <property type="entry name" value="ABC_TRANSPORTER_1"/>
    <property type="match status" value="1"/>
</dbReference>
<gene>
    <name evidence="5" type="ORF">TPA0598_02_01570</name>
</gene>
<dbReference type="SUPFAM" id="SSF52540">
    <property type="entry name" value="P-loop containing nucleoside triphosphate hydrolases"/>
    <property type="match status" value="1"/>
</dbReference>
<keyword evidence="3 5" id="KW-0067">ATP-binding</keyword>
<name>A0A0P4R3Y6_9ACTN</name>
<dbReference type="InterPro" id="IPR003593">
    <property type="entry name" value="AAA+_ATPase"/>
</dbReference>
<proteinExistence type="predicted"/>
<feature type="domain" description="ABC transporter" evidence="4">
    <location>
        <begin position="21"/>
        <end position="258"/>
    </location>
</feature>
<dbReference type="PANTHER" id="PTHR24220:SF685">
    <property type="entry name" value="ABC TRANSPORTER RELATED"/>
    <property type="match status" value="1"/>
</dbReference>
<dbReference type="RefSeq" id="WP_042150490.1">
    <property type="nucleotide sequence ID" value="NZ_BBNO01000002.1"/>
</dbReference>
<dbReference type="InterPro" id="IPR017871">
    <property type="entry name" value="ABC_transporter-like_CS"/>
</dbReference>
<dbReference type="InterPro" id="IPR017911">
    <property type="entry name" value="MacB-like_ATP-bd"/>
</dbReference>
<dbReference type="SMART" id="SM00382">
    <property type="entry name" value="AAA"/>
    <property type="match status" value="1"/>
</dbReference>
<dbReference type="PANTHER" id="PTHR24220">
    <property type="entry name" value="IMPORT ATP-BINDING PROTEIN"/>
    <property type="match status" value="1"/>
</dbReference>
<dbReference type="AlphaFoldDB" id="A0A0P4R3Y6"/>
<dbReference type="InterPro" id="IPR027417">
    <property type="entry name" value="P-loop_NTPase"/>
</dbReference>
<dbReference type="OrthoDB" id="9802264at2"/>
<keyword evidence="1" id="KW-0813">Transport</keyword>
<dbReference type="EMBL" id="BBNO01000002">
    <property type="protein sequence ID" value="GAO06919.1"/>
    <property type="molecule type" value="Genomic_DNA"/>
</dbReference>
<dbReference type="Gene3D" id="3.40.50.300">
    <property type="entry name" value="P-loop containing nucleotide triphosphate hydrolases"/>
    <property type="match status" value="1"/>
</dbReference>
<dbReference type="GO" id="GO:0016887">
    <property type="term" value="F:ATP hydrolysis activity"/>
    <property type="evidence" value="ECO:0007669"/>
    <property type="project" value="InterPro"/>
</dbReference>
<sequence length="259" mass="27440">MKTTQPPPTVHRPATGRSPAVDLRSLQKTHGRGRQAVTALHGIDHAIPSGSFTAVMGPSGSGKSTLLHCAAGLERPSSGSVTLAGQNLAGLSERQLTLLRRDRIGFVFQDFHLVPALSVAANVALPLRLAGRRPDPHRLEELLTNVGLLDKRHRRPAELSGGQQQRAALARALVTHPEVVFADEPTGALDRASGRDVLNLLRDAVDDLGTTVVMVTHDPQAAAWADEVLVLADGRLVDRLTGPEVTAETIAARMAALGV</sequence>
<evidence type="ECO:0000256" key="1">
    <source>
        <dbReference type="ARBA" id="ARBA00022448"/>
    </source>
</evidence>
<evidence type="ECO:0000313" key="5">
    <source>
        <dbReference type="EMBL" id="GAO06919.1"/>
    </source>
</evidence>
<dbReference type="GO" id="GO:0022857">
    <property type="term" value="F:transmembrane transporter activity"/>
    <property type="evidence" value="ECO:0007669"/>
    <property type="project" value="TreeGrafter"/>
</dbReference>
<dbReference type="PROSITE" id="PS50893">
    <property type="entry name" value="ABC_TRANSPORTER_2"/>
    <property type="match status" value="1"/>
</dbReference>
<reference evidence="6" key="1">
    <citation type="submission" date="2014-09" db="EMBL/GenBank/DDBJ databases">
        <title>Whole genome shotgun sequence of Streptomyces sp. NBRC 110027.</title>
        <authorList>
            <person name="Komaki H."/>
            <person name="Ichikawa N."/>
            <person name="Katano-Makiyama Y."/>
            <person name="Hosoyama A."/>
            <person name="Hashimoto M."/>
            <person name="Uohara A."/>
            <person name="Kitahashi Y."/>
            <person name="Ohji S."/>
            <person name="Kimura A."/>
            <person name="Yamazoe A."/>
            <person name="Igarashi Y."/>
            <person name="Fujita N."/>
        </authorList>
    </citation>
    <scope>NUCLEOTIDE SEQUENCE [LARGE SCALE GENOMIC DNA]</scope>
    <source>
        <strain evidence="6">NBRC 110027</strain>
    </source>
</reference>
<reference evidence="5 6" key="2">
    <citation type="journal article" date="2015" name="Stand. Genomic Sci.">
        <title>Draft genome sequence of marine-derived Streptomyces sp. TP-A0598, a producer of anti-MRSA antibiotic lydicamycins.</title>
        <authorList>
            <person name="Komaki H."/>
            <person name="Ichikawa N."/>
            <person name="Hosoyama A."/>
            <person name="Fujita N."/>
            <person name="Igarashi Y."/>
        </authorList>
    </citation>
    <scope>NUCLEOTIDE SEQUENCE [LARGE SCALE GENOMIC DNA]</scope>
    <source>
        <strain evidence="5 6">NBRC 110027</strain>
    </source>
</reference>
<dbReference type="GO" id="GO:0005886">
    <property type="term" value="C:plasma membrane"/>
    <property type="evidence" value="ECO:0007669"/>
    <property type="project" value="TreeGrafter"/>
</dbReference>
<dbReference type="InterPro" id="IPR003439">
    <property type="entry name" value="ABC_transporter-like_ATP-bd"/>
</dbReference>
<keyword evidence="6" id="KW-1185">Reference proteome</keyword>
<dbReference type="Proteomes" id="UP000048965">
    <property type="component" value="Unassembled WGS sequence"/>
</dbReference>
<evidence type="ECO:0000256" key="3">
    <source>
        <dbReference type="ARBA" id="ARBA00022840"/>
    </source>
</evidence>
<dbReference type="GO" id="GO:0098796">
    <property type="term" value="C:membrane protein complex"/>
    <property type="evidence" value="ECO:0007669"/>
    <property type="project" value="UniProtKB-ARBA"/>
</dbReference>
<dbReference type="CDD" id="cd03255">
    <property type="entry name" value="ABC_MJ0796_LolCDE_FtsE"/>
    <property type="match status" value="1"/>
</dbReference>
<dbReference type="GO" id="GO:0005524">
    <property type="term" value="F:ATP binding"/>
    <property type="evidence" value="ECO:0007669"/>
    <property type="project" value="UniProtKB-KW"/>
</dbReference>
<comment type="caution">
    <text evidence="5">The sequence shown here is derived from an EMBL/GenBank/DDBJ whole genome shotgun (WGS) entry which is preliminary data.</text>
</comment>